<accession>A0ABV6GEF0</accession>
<feature type="transmembrane region" description="Helical" evidence="1">
    <location>
        <begin position="44"/>
        <end position="62"/>
    </location>
</feature>
<keyword evidence="1" id="KW-0812">Transmembrane</keyword>
<dbReference type="RefSeq" id="WP_378933990.1">
    <property type="nucleotide sequence ID" value="NZ_JBHLVO010000008.1"/>
</dbReference>
<keyword evidence="3" id="KW-1185">Reference proteome</keyword>
<reference evidence="2 3" key="1">
    <citation type="submission" date="2024-09" db="EMBL/GenBank/DDBJ databases">
        <authorList>
            <person name="Sun Q."/>
            <person name="Mori K."/>
        </authorList>
    </citation>
    <scope>NUCLEOTIDE SEQUENCE [LARGE SCALE GENOMIC DNA]</scope>
    <source>
        <strain evidence="2 3">CCM 7228</strain>
    </source>
</reference>
<gene>
    <name evidence="2" type="ORF">ACFFIX_11420</name>
</gene>
<evidence type="ECO:0000256" key="1">
    <source>
        <dbReference type="SAM" id="Phobius"/>
    </source>
</evidence>
<evidence type="ECO:0000313" key="3">
    <source>
        <dbReference type="Proteomes" id="UP001589854"/>
    </source>
</evidence>
<feature type="transmembrane region" description="Helical" evidence="1">
    <location>
        <begin position="6"/>
        <end position="23"/>
    </location>
</feature>
<dbReference type="Pfam" id="PF26302">
    <property type="entry name" value="YhzF"/>
    <property type="match status" value="1"/>
</dbReference>
<dbReference type="InterPro" id="IPR058724">
    <property type="entry name" value="YhzF"/>
</dbReference>
<dbReference type="Proteomes" id="UP001589854">
    <property type="component" value="Unassembled WGS sequence"/>
</dbReference>
<name>A0ABV6GEF0_9BACI</name>
<evidence type="ECO:0000313" key="2">
    <source>
        <dbReference type="EMBL" id="MFC0272060.1"/>
    </source>
</evidence>
<organism evidence="2 3">
    <name type="scientific">Metabacillus herbersteinensis</name>
    <dbReference type="NCBI Taxonomy" id="283816"/>
    <lineage>
        <taxon>Bacteria</taxon>
        <taxon>Bacillati</taxon>
        <taxon>Bacillota</taxon>
        <taxon>Bacilli</taxon>
        <taxon>Bacillales</taxon>
        <taxon>Bacillaceae</taxon>
        <taxon>Metabacillus</taxon>
    </lineage>
</organism>
<keyword evidence="1" id="KW-1133">Transmembrane helix</keyword>
<keyword evidence="1" id="KW-0472">Membrane</keyword>
<proteinExistence type="predicted"/>
<dbReference type="EMBL" id="JBHLVO010000008">
    <property type="protein sequence ID" value="MFC0272060.1"/>
    <property type="molecule type" value="Genomic_DNA"/>
</dbReference>
<protein>
    <submittedName>
        <fullName evidence="2">Uncharacterized protein</fullName>
    </submittedName>
</protein>
<comment type="caution">
    <text evidence="2">The sequence shown here is derived from an EMBL/GenBank/DDBJ whole genome shotgun (WGS) entry which is preliminary data.</text>
</comment>
<sequence length="63" mass="6881">MSGVIFLFFVISLLLFIGTFHYLKLIGQSAAYPPKKVLKQKATVLGTGGAISLLLGSLLYFFQ</sequence>